<proteinExistence type="predicted"/>
<organism evidence="2 3">
    <name type="scientific">Penicillium brevicompactum</name>
    <dbReference type="NCBI Taxonomy" id="5074"/>
    <lineage>
        <taxon>Eukaryota</taxon>
        <taxon>Fungi</taxon>
        <taxon>Dikarya</taxon>
        <taxon>Ascomycota</taxon>
        <taxon>Pezizomycotina</taxon>
        <taxon>Eurotiomycetes</taxon>
        <taxon>Eurotiomycetidae</taxon>
        <taxon>Eurotiales</taxon>
        <taxon>Aspergillaceae</taxon>
        <taxon>Penicillium</taxon>
    </lineage>
</organism>
<feature type="compositionally biased region" description="Basic and acidic residues" evidence="1">
    <location>
        <begin position="326"/>
        <end position="337"/>
    </location>
</feature>
<gene>
    <name evidence="2" type="ORF">N7541_004990</name>
</gene>
<evidence type="ECO:0000313" key="3">
    <source>
        <dbReference type="Proteomes" id="UP001148299"/>
    </source>
</evidence>
<dbReference type="AlphaFoldDB" id="A0A9W9RCN7"/>
<feature type="region of interest" description="Disordered" evidence="1">
    <location>
        <begin position="358"/>
        <end position="378"/>
    </location>
</feature>
<dbReference type="EMBL" id="JAPZBR010000003">
    <property type="protein sequence ID" value="KAJ5357832.1"/>
    <property type="molecule type" value="Genomic_DNA"/>
</dbReference>
<feature type="compositionally biased region" description="Basic and acidic residues" evidence="1">
    <location>
        <begin position="308"/>
        <end position="317"/>
    </location>
</feature>
<dbReference type="Proteomes" id="UP001148299">
    <property type="component" value="Unassembled WGS sequence"/>
</dbReference>
<protein>
    <submittedName>
        <fullName evidence="2">Uncharacterized protein</fullName>
    </submittedName>
</protein>
<sequence length="501" mass="56389">MVGSTESSGLAGLCREDDVEHFIQNILSWGERSWELSSASTDQTPSYEEHTDGQTYQNESEVPICSDLSIAPEDIKSGVRLTDANVFRIRATSHGAKQKEWHKRWPYDFISDGQINPIRRPLGKGVVINVRGMGFYPIFRGYIALCGEQAGRYTSQVGLKKSARNPTYLGFRVGQLLAMPEDLHGNPAVQDLSAFRDNVGEKPWIFFYQPTDRVGLFENGHLTLAPLSAFTGFTPYIDRLHQLRFTSEESTGLTRLEWNWLLEQEGKGELKPSTLRLELERLSVRSRLFKLFRAASPNVNQPSVTDALEEHHDEELPAKQSPNHENSGEDSHTVDGRSTRAKRLVEFAAPTVSATQISSSVLSTASQPHPSSLKYGRARNETKALYRASKHLLGKRKRQKAKEIIKLAGISDEIVAAKELLSTENAAEIIATYKALPSLEAEYEEMSTNIQKCLKPKRKTMGQQFYNQMFRAAKVCDDEQQKLTEKETTDEDRTHLTESLL</sequence>
<comment type="caution">
    <text evidence="2">The sequence shown here is derived from an EMBL/GenBank/DDBJ whole genome shotgun (WGS) entry which is preliminary data.</text>
</comment>
<feature type="region of interest" description="Disordered" evidence="1">
    <location>
        <begin position="39"/>
        <end position="58"/>
    </location>
</feature>
<accession>A0A9W9RCN7</accession>
<feature type="compositionally biased region" description="Polar residues" evidence="1">
    <location>
        <begin position="358"/>
        <end position="370"/>
    </location>
</feature>
<evidence type="ECO:0000256" key="1">
    <source>
        <dbReference type="SAM" id="MobiDB-lite"/>
    </source>
</evidence>
<evidence type="ECO:0000313" key="2">
    <source>
        <dbReference type="EMBL" id="KAJ5357832.1"/>
    </source>
</evidence>
<feature type="region of interest" description="Disordered" evidence="1">
    <location>
        <begin position="307"/>
        <end position="337"/>
    </location>
</feature>
<name>A0A9W9RCN7_PENBR</name>
<reference evidence="2" key="2">
    <citation type="journal article" date="2023" name="IMA Fungus">
        <title>Comparative genomic study of the Penicillium genus elucidates a diverse pangenome and 15 lateral gene transfer events.</title>
        <authorList>
            <person name="Petersen C."/>
            <person name="Sorensen T."/>
            <person name="Nielsen M.R."/>
            <person name="Sondergaard T.E."/>
            <person name="Sorensen J.L."/>
            <person name="Fitzpatrick D.A."/>
            <person name="Frisvad J.C."/>
            <person name="Nielsen K.L."/>
        </authorList>
    </citation>
    <scope>NUCLEOTIDE SEQUENCE</scope>
    <source>
        <strain evidence="2">IBT 35675</strain>
    </source>
</reference>
<reference evidence="2" key="1">
    <citation type="submission" date="2022-12" db="EMBL/GenBank/DDBJ databases">
        <authorList>
            <person name="Petersen C."/>
        </authorList>
    </citation>
    <scope>NUCLEOTIDE SEQUENCE</scope>
    <source>
        <strain evidence="2">IBT 35675</strain>
    </source>
</reference>
<keyword evidence="3" id="KW-1185">Reference proteome</keyword>